<evidence type="ECO:0000313" key="2">
    <source>
        <dbReference type="Proteomes" id="UP000004834"/>
    </source>
</evidence>
<name>A0AAV3F367_9FLAO</name>
<gene>
    <name evidence="1" type="ORF">HMPREF9715_01957</name>
</gene>
<accession>A0AAV3F367</accession>
<evidence type="ECO:0000313" key="1">
    <source>
        <dbReference type="EMBL" id="EHO11863.1"/>
    </source>
</evidence>
<protein>
    <recommendedName>
        <fullName evidence="3">DUF11 domain-containing protein</fullName>
    </recommendedName>
</protein>
<sequence>MLKFCIQQWINQVNGKAMKKYSKKISAYLSTLLLLSFLVLGSNLGYAQVVKDFKPRESPKAPMPYTNVKNYNLQGDFLMFGNTNMTLQSYNLGSDNSNNQMNYVNVDRTNVNIVNSSSADLVLPGGECTEIIYAGIYWSGRTHNGGNSAEEFTVNKNNRSYTLNKRKAKIKFNNENYVNVTAAPEDIYYPSNKHDNMYSAYADITYYVRDRGAGTYTLANLALIEGNGGSTGFYGGWGMVIIYKNTAMKWRDITVFDGHAYVAGGIYNYELPISGFKATQHGDVNVTLGMMAGEGDRNIPGDYFEIKRGNNFDRLNHSGNKTNNFFNSSIEVGGTTRNPNLVNNTGFDIAKFDLNNAGNKYIGNNATSATFRYGSTQDTYVIYNIVFAVDAYVPDVVGENKATNYGGVKPLNNGTITPGQEFEFELDVYNKGTEAVNNSKIEIPVPFNLHFLDAEIVPGLDASGSVTWVPPTGGTNDPSVTAGGKIVWDIGNLPLDTTKEKLLAQLKYRFRVSDNCVLLSTNVCGLDVKINGKISGEGATSKSKVNSDLVRDYGNGVCAGPVYDDFISKISVTTDFLQNCNPPVEDGIMQFKAFCSVPTTGFDRSEIINIYPPGAKFYSKVPTSYTSNDGLVTGDFSVNSDGSRKMYYVMVPDMEDGCYARLEISIEKVTTSPIAKNTELCFGEPLVLENELSATGKDKDYELVYFDSNQVELSDVPSPTAVGTYKYFVAEGKDGCIGPKKEFTIVINALPEVSKDIDNIVICENFDSAKVSITTNVSNYKWEYTTTGTTNWKELDNTTFSNRIILEGKTIKVSHASKELNGLRIRLNVTNNQCSDTSNEFEIKVNDCSAVTNPMLLNQAVAN</sequence>
<dbReference type="EMBL" id="AGEE01000018">
    <property type="protein sequence ID" value="EHO11863.1"/>
    <property type="molecule type" value="Genomic_DNA"/>
</dbReference>
<dbReference type="AlphaFoldDB" id="A0AAV3F367"/>
<comment type="caution">
    <text evidence="1">The sequence shown here is derived from an EMBL/GenBank/DDBJ whole genome shotgun (WGS) entry which is preliminary data.</text>
</comment>
<dbReference type="Proteomes" id="UP000004834">
    <property type="component" value="Unassembled WGS sequence"/>
</dbReference>
<evidence type="ECO:0008006" key="3">
    <source>
        <dbReference type="Google" id="ProtNLM"/>
    </source>
</evidence>
<organism evidence="1 2">
    <name type="scientific">Myroides odoratimimus CIP 101113</name>
    <dbReference type="NCBI Taxonomy" id="883154"/>
    <lineage>
        <taxon>Bacteria</taxon>
        <taxon>Pseudomonadati</taxon>
        <taxon>Bacteroidota</taxon>
        <taxon>Flavobacteriia</taxon>
        <taxon>Flavobacteriales</taxon>
        <taxon>Flavobacteriaceae</taxon>
        <taxon>Myroides</taxon>
    </lineage>
</organism>
<reference evidence="1 2" key="1">
    <citation type="submission" date="2011-11" db="EMBL/GenBank/DDBJ databases">
        <title>The Genome Sequence of Myroides odoratimimus CIP 101113.</title>
        <authorList>
            <person name="Earl A."/>
            <person name="Ward D."/>
            <person name="Feldgarden M."/>
            <person name="Gevers D."/>
            <person name="Huys G."/>
            <person name="Young S.K."/>
            <person name="Zeng Q."/>
            <person name="Gargeya S."/>
            <person name="Fitzgerald M."/>
            <person name="Haas B."/>
            <person name="Abouelleil A."/>
            <person name="Alvarado L."/>
            <person name="Arachchi H.M."/>
            <person name="Berlin A."/>
            <person name="Brown A."/>
            <person name="Chapman S.B."/>
            <person name="Chen Z."/>
            <person name="Dunbar C."/>
            <person name="Freedman E."/>
            <person name="Gearin G."/>
            <person name="Goldberg J."/>
            <person name="Griggs A."/>
            <person name="Gujja S."/>
            <person name="Heiman D."/>
            <person name="Howarth C."/>
            <person name="Larson L."/>
            <person name="Lui A."/>
            <person name="MacDonald P.J.P."/>
            <person name="Montmayeur A."/>
            <person name="Murphy C."/>
            <person name="Neiman D."/>
            <person name="Pearson M."/>
            <person name="Priest M."/>
            <person name="Roberts A."/>
            <person name="Saif S."/>
            <person name="Shea T."/>
            <person name="Shenoy N."/>
            <person name="Sisk P."/>
            <person name="Stolte C."/>
            <person name="Sykes S."/>
            <person name="Wortman J."/>
            <person name="Nusbaum C."/>
            <person name="Birren B."/>
        </authorList>
    </citation>
    <scope>NUCLEOTIDE SEQUENCE [LARGE SCALE GENOMIC DNA]</scope>
    <source>
        <strain evidence="1 2">CIP 101113</strain>
    </source>
</reference>
<proteinExistence type="predicted"/>